<feature type="compositionally biased region" description="Low complexity" evidence="1">
    <location>
        <begin position="429"/>
        <end position="445"/>
    </location>
</feature>
<feature type="region of interest" description="Disordered" evidence="1">
    <location>
        <begin position="428"/>
        <end position="455"/>
    </location>
</feature>
<feature type="compositionally biased region" description="Low complexity" evidence="1">
    <location>
        <begin position="142"/>
        <end position="161"/>
    </location>
</feature>
<proteinExistence type="predicted"/>
<feature type="compositionally biased region" description="Low complexity" evidence="1">
    <location>
        <begin position="329"/>
        <end position="342"/>
    </location>
</feature>
<feature type="region of interest" description="Disordered" evidence="1">
    <location>
        <begin position="318"/>
        <end position="343"/>
    </location>
</feature>
<feature type="region of interest" description="Disordered" evidence="1">
    <location>
        <begin position="257"/>
        <end position="290"/>
    </location>
</feature>
<dbReference type="EMBL" id="CAXKWB010021671">
    <property type="protein sequence ID" value="CAL4123345.1"/>
    <property type="molecule type" value="Genomic_DNA"/>
</dbReference>
<evidence type="ECO:0000256" key="1">
    <source>
        <dbReference type="SAM" id="MobiDB-lite"/>
    </source>
</evidence>
<feature type="non-terminal residue" evidence="2">
    <location>
        <position position="598"/>
    </location>
</feature>
<feature type="region of interest" description="Disordered" evidence="1">
    <location>
        <begin position="370"/>
        <end position="408"/>
    </location>
</feature>
<name>A0AAV2RH56_MEGNR</name>
<accession>A0AAV2RH56</accession>
<sequence>MALDQRPVQIPLSTNCSTPQTIMEQTNNPTQSSDDDLSLSPTLITRQTKKTSKSVDNPLLHTISTIGSDDSDEGDIVPYPDSQALIERFWDLKLNQQKENDDNVEYVGSNSIDSGYKSSCETPEVQYHSLDHQPNQRLAKRGSVSSLSSTGSSGSLSSGVSSIQTTFSSKNYLKSQMNSVEKINRRPPLPPSRRITKTEKTEDIKNSEEACIARLHSKPTTEKTIEITNQDLENNFQYNAKSRTHATSYASKCIINPLSSERRPRSSSPVSRSSSIKRKRHHSGDLTENEHAELFDSEKVEEYLLPDHCLFTNWLQHTTSGLDPPPRTKPTTPSKIKTTTKTTKSEVKQQALNILEQEIDSMLYGFHPSKSITNETNADHGKNKELSLIPPPRPPKNVPPEPPGEDTAIYSPAVTQCVLDVLRGIQARNNSSNTKETSTETQSGESEIKRTQGPSSFLKEYIQSQMLKQQSVEASDSDGSFNESHLYEEIIYGPANENIKSPSPPIPPPPLPARPAHIFKKYISMQTQWTKPFFQSQRNPLNSQNTKGYMSQKNSNMQQSTITRQTENISLTSQARSQNQRVNQPPPNKNVKTHQNSQ</sequence>
<organism evidence="2 3">
    <name type="scientific">Meganyctiphanes norvegica</name>
    <name type="common">Northern krill</name>
    <name type="synonym">Thysanopoda norvegica</name>
    <dbReference type="NCBI Taxonomy" id="48144"/>
    <lineage>
        <taxon>Eukaryota</taxon>
        <taxon>Metazoa</taxon>
        <taxon>Ecdysozoa</taxon>
        <taxon>Arthropoda</taxon>
        <taxon>Crustacea</taxon>
        <taxon>Multicrustacea</taxon>
        <taxon>Malacostraca</taxon>
        <taxon>Eumalacostraca</taxon>
        <taxon>Eucarida</taxon>
        <taxon>Euphausiacea</taxon>
        <taxon>Euphausiidae</taxon>
        <taxon>Meganyctiphanes</taxon>
    </lineage>
</organism>
<comment type="caution">
    <text evidence="2">The sequence shown here is derived from an EMBL/GenBank/DDBJ whole genome shotgun (WGS) entry which is preliminary data.</text>
</comment>
<protein>
    <submittedName>
        <fullName evidence="2">Uncharacterized protein</fullName>
    </submittedName>
</protein>
<feature type="region of interest" description="Disordered" evidence="1">
    <location>
        <begin position="1"/>
        <end position="39"/>
    </location>
</feature>
<evidence type="ECO:0000313" key="3">
    <source>
        <dbReference type="Proteomes" id="UP001497623"/>
    </source>
</evidence>
<evidence type="ECO:0000313" key="2">
    <source>
        <dbReference type="EMBL" id="CAL4123345.1"/>
    </source>
</evidence>
<feature type="region of interest" description="Disordered" evidence="1">
    <location>
        <begin position="130"/>
        <end position="161"/>
    </location>
</feature>
<feature type="region of interest" description="Disordered" evidence="1">
    <location>
        <begin position="178"/>
        <end position="208"/>
    </location>
</feature>
<reference evidence="2 3" key="1">
    <citation type="submission" date="2024-05" db="EMBL/GenBank/DDBJ databases">
        <authorList>
            <person name="Wallberg A."/>
        </authorList>
    </citation>
    <scope>NUCLEOTIDE SEQUENCE [LARGE SCALE GENOMIC DNA]</scope>
</reference>
<feature type="region of interest" description="Disordered" evidence="1">
    <location>
        <begin position="536"/>
        <end position="598"/>
    </location>
</feature>
<dbReference type="AlphaFoldDB" id="A0AAV2RH56"/>
<feature type="compositionally biased region" description="Polar residues" evidence="1">
    <location>
        <begin position="536"/>
        <end position="583"/>
    </location>
</feature>
<keyword evidence="3" id="KW-1185">Reference proteome</keyword>
<dbReference type="Proteomes" id="UP001497623">
    <property type="component" value="Unassembled WGS sequence"/>
</dbReference>
<gene>
    <name evidence="2" type="ORF">MNOR_LOCUS24011</name>
</gene>
<feature type="compositionally biased region" description="Basic and acidic residues" evidence="1">
    <location>
        <begin position="196"/>
        <end position="208"/>
    </location>
</feature>
<feature type="compositionally biased region" description="Pro residues" evidence="1">
    <location>
        <begin position="389"/>
        <end position="402"/>
    </location>
</feature>
<feature type="compositionally biased region" description="Polar residues" evidence="1">
    <location>
        <begin position="11"/>
        <end position="31"/>
    </location>
</feature>